<dbReference type="PRINTS" id="PR01217">
    <property type="entry name" value="PRICHEXTENSN"/>
</dbReference>
<dbReference type="GO" id="GO:0005886">
    <property type="term" value="C:plasma membrane"/>
    <property type="evidence" value="ECO:0007669"/>
    <property type="project" value="TreeGrafter"/>
</dbReference>
<evidence type="ECO:0008006" key="7">
    <source>
        <dbReference type="Google" id="ProtNLM"/>
    </source>
</evidence>
<comment type="subcellular location">
    <subcellularLocation>
        <location evidence="1">Membrane</location>
    </subcellularLocation>
</comment>
<feature type="compositionally biased region" description="Pro residues" evidence="3">
    <location>
        <begin position="37"/>
        <end position="46"/>
    </location>
</feature>
<dbReference type="Proteomes" id="UP000230069">
    <property type="component" value="Unassembled WGS sequence"/>
</dbReference>
<evidence type="ECO:0000313" key="5">
    <source>
        <dbReference type="EMBL" id="PIA54375.1"/>
    </source>
</evidence>
<feature type="compositionally biased region" description="Polar residues" evidence="3">
    <location>
        <begin position="21"/>
        <end position="35"/>
    </location>
</feature>
<feature type="region of interest" description="Disordered" evidence="3">
    <location>
        <begin position="1"/>
        <end position="201"/>
    </location>
</feature>
<organism evidence="5 6">
    <name type="scientific">Aquilegia coerulea</name>
    <name type="common">Rocky mountain columbine</name>
    <dbReference type="NCBI Taxonomy" id="218851"/>
    <lineage>
        <taxon>Eukaryota</taxon>
        <taxon>Viridiplantae</taxon>
        <taxon>Streptophyta</taxon>
        <taxon>Embryophyta</taxon>
        <taxon>Tracheophyta</taxon>
        <taxon>Spermatophyta</taxon>
        <taxon>Magnoliopsida</taxon>
        <taxon>Ranunculales</taxon>
        <taxon>Ranunculaceae</taxon>
        <taxon>Thalictroideae</taxon>
        <taxon>Aquilegia</taxon>
    </lineage>
</organism>
<dbReference type="AlphaFoldDB" id="A0A2G5EF31"/>
<dbReference type="PANTHER" id="PTHR31415">
    <property type="entry name" value="OS05G0367900 PROTEIN"/>
    <property type="match status" value="1"/>
</dbReference>
<feature type="transmembrane region" description="Helical" evidence="4">
    <location>
        <begin position="255"/>
        <end position="284"/>
    </location>
</feature>
<feature type="compositionally biased region" description="Polar residues" evidence="3">
    <location>
        <begin position="110"/>
        <end position="124"/>
    </location>
</feature>
<dbReference type="PANTHER" id="PTHR31415:SF4">
    <property type="entry name" value="NDR1_HIN1-LIKE PROTEIN 3"/>
    <property type="match status" value="1"/>
</dbReference>
<gene>
    <name evidence="5" type="ORF">AQUCO_00900723v1</name>
</gene>
<dbReference type="STRING" id="218851.A0A2G5EF31"/>
<keyword evidence="4" id="KW-1133">Transmembrane helix</keyword>
<evidence type="ECO:0000313" key="6">
    <source>
        <dbReference type="Proteomes" id="UP000230069"/>
    </source>
</evidence>
<dbReference type="InterPro" id="IPR044839">
    <property type="entry name" value="NDR1-like"/>
</dbReference>
<feature type="compositionally biased region" description="Low complexity" evidence="3">
    <location>
        <begin position="175"/>
        <end position="201"/>
    </location>
</feature>
<keyword evidence="4" id="KW-0812">Transmembrane</keyword>
<sequence>MESANNHSITGNPYPPPTQPAGYSQQPTENNSSGNLPYPPPPPPGYGQPTDNDSTENPLYPPPPPPGYGQPTDNHSTGNHPYPPPTQPGYIQPTDNHSTGNLPYPPPTQPGYSQPTDNHSTGNPPNYPPPMQSGYGQPTDNHSTGNPYPPLTQPGYGQPTDNHSTGNPYPPPMQPGYGQPTQPGYGQPTQPAYGQPTQPGYGQIVQTIYGQPMHPGYNPNGYPYGGGAAAAAPANYYSTNVYPPKKSSYGRRPRYGSWVCCFIVGMISLFVLSSFITLMIWLFFRPAWPEFRVDSASAYGFNLNLDMSKLNGKLEFGLKVRNPNNKYAIAFQPLTTVIMYKHLPISYLKINAFHQETGNETTIPLHFVAPDITVPYISRTQPHDQIHLDLLATGWIKYRSPSWNTRPYWIRAYCRSLTVRMSSNNTKPDGDALLSGQNTCKVSSNLLIF</sequence>
<proteinExistence type="predicted"/>
<dbReference type="OrthoDB" id="695142at2759"/>
<accession>A0A2G5EF31</accession>
<feature type="compositionally biased region" description="Pro residues" evidence="3">
    <location>
        <begin position="59"/>
        <end position="68"/>
    </location>
</feature>
<protein>
    <recommendedName>
        <fullName evidence="7">Late embryogenesis abundant protein LEA-2 subgroup domain-containing protein</fullName>
    </recommendedName>
</protein>
<dbReference type="InParanoid" id="A0A2G5EF31"/>
<dbReference type="GO" id="GO:0009506">
    <property type="term" value="C:plasmodesma"/>
    <property type="evidence" value="ECO:0007669"/>
    <property type="project" value="TreeGrafter"/>
</dbReference>
<name>A0A2G5EF31_AQUCA</name>
<evidence type="ECO:0000256" key="2">
    <source>
        <dbReference type="ARBA" id="ARBA00023136"/>
    </source>
</evidence>
<evidence type="ECO:0000256" key="1">
    <source>
        <dbReference type="ARBA" id="ARBA00004370"/>
    </source>
</evidence>
<dbReference type="EMBL" id="KZ305026">
    <property type="protein sequence ID" value="PIA54375.1"/>
    <property type="molecule type" value="Genomic_DNA"/>
</dbReference>
<evidence type="ECO:0000256" key="3">
    <source>
        <dbReference type="SAM" id="MobiDB-lite"/>
    </source>
</evidence>
<keyword evidence="2 4" id="KW-0472">Membrane</keyword>
<feature type="compositionally biased region" description="Polar residues" evidence="3">
    <location>
        <begin position="134"/>
        <end position="146"/>
    </location>
</feature>
<dbReference type="GO" id="GO:0098542">
    <property type="term" value="P:defense response to other organism"/>
    <property type="evidence" value="ECO:0007669"/>
    <property type="project" value="InterPro"/>
</dbReference>
<feature type="compositionally biased region" description="Polar residues" evidence="3">
    <location>
        <begin position="1"/>
        <end position="11"/>
    </location>
</feature>
<reference evidence="5 6" key="1">
    <citation type="submission" date="2017-09" db="EMBL/GenBank/DDBJ databases">
        <title>WGS assembly of Aquilegia coerulea Goldsmith.</title>
        <authorList>
            <person name="Hodges S."/>
            <person name="Kramer E."/>
            <person name="Nordborg M."/>
            <person name="Tomkins J."/>
            <person name="Borevitz J."/>
            <person name="Derieg N."/>
            <person name="Yan J."/>
            <person name="Mihaltcheva S."/>
            <person name="Hayes R.D."/>
            <person name="Rokhsar D."/>
        </authorList>
    </citation>
    <scope>NUCLEOTIDE SEQUENCE [LARGE SCALE GENOMIC DNA]</scope>
    <source>
        <strain evidence="6">cv. Goldsmith</strain>
    </source>
</reference>
<evidence type="ECO:0000256" key="4">
    <source>
        <dbReference type="SAM" id="Phobius"/>
    </source>
</evidence>
<keyword evidence="6" id="KW-1185">Reference proteome</keyword>